<keyword evidence="7" id="KW-0675">Receptor</keyword>
<feature type="compositionally biased region" description="Basic and acidic residues" evidence="5">
    <location>
        <begin position="426"/>
        <end position="438"/>
    </location>
</feature>
<accession>A0A5D3D9W3</accession>
<dbReference type="InterPro" id="IPR008271">
    <property type="entry name" value="Ser/Thr_kinase_AS"/>
</dbReference>
<keyword evidence="1" id="KW-0808">Transferase</keyword>
<evidence type="ECO:0000259" key="6">
    <source>
        <dbReference type="PROSITE" id="PS50011"/>
    </source>
</evidence>
<feature type="compositionally biased region" description="Low complexity" evidence="5">
    <location>
        <begin position="375"/>
        <end position="396"/>
    </location>
</feature>
<dbReference type="InterPro" id="IPR000719">
    <property type="entry name" value="Prot_kinase_dom"/>
</dbReference>
<keyword evidence="2" id="KW-0547">Nucleotide-binding</keyword>
<dbReference type="Gene3D" id="1.10.510.10">
    <property type="entry name" value="Transferase(Phosphotransferase) domain 1"/>
    <property type="match status" value="1"/>
</dbReference>
<comment type="caution">
    <text evidence="7">The sequence shown here is derived from an EMBL/GenBank/DDBJ whole genome shotgun (WGS) entry which is preliminary data.</text>
</comment>
<feature type="region of interest" description="Disordered" evidence="5">
    <location>
        <begin position="353"/>
        <end position="396"/>
    </location>
</feature>
<feature type="region of interest" description="Disordered" evidence="5">
    <location>
        <begin position="410"/>
        <end position="438"/>
    </location>
</feature>
<feature type="domain" description="Protein kinase" evidence="6">
    <location>
        <begin position="79"/>
        <end position="364"/>
    </location>
</feature>
<dbReference type="FunFam" id="3.30.200.20:FF:000327">
    <property type="entry name" value="Cysteine-rich receptor-like protein kinase 10"/>
    <property type="match status" value="1"/>
</dbReference>
<dbReference type="Gene3D" id="3.30.200.20">
    <property type="entry name" value="Phosphorylase Kinase, domain 1"/>
    <property type="match status" value="1"/>
</dbReference>
<sequence>MSGKVKEKKEKREEEESVVFVPAGVRGEHDEVQKFRTKSHQTIKIRFLKRQGEDDLEEIAAKEQKLIQFETLVEATNNFHPNNKLGQGGFGPVYKGKLKDGRVIAVKKLSLYSKQGRKEFMTEAKLLARVQHRNVVNLLGYCVHGSEKLLVYEYVMNESLDKLLFKSSRRGELDWKRRYDIIFGIARGLQYLHVDSHNVIIHRDIKASNILLDDKWVPKIADFGMARLFPEDQTHVNTRVAGTNGYMAPEYVMHGHLSAKADVFSFGVLVLELISGQRNSSFTSFMDAENLLDWAYKLYKKGRSLEIMDPTLASSADPDQVTMCIQIGLLCTQGDPHLRPTMPRVVLILSKRPGNLEEPTRPGIPGSRYRRSRRTSASSSIVGTSGTSGASDSYALTTNTTGTITATATATATANEVASSSSPISRRYDNRGKRPIEG</sequence>
<dbReference type="AlphaFoldDB" id="A0A5D3D9W3"/>
<keyword evidence="4" id="KW-0067">ATP-binding</keyword>
<dbReference type="PANTHER" id="PTHR47973">
    <property type="entry name" value="CYSTEINE-RICH RECEPTOR-LIKE PROTEIN KINASE 3"/>
    <property type="match status" value="1"/>
</dbReference>
<dbReference type="CDD" id="cd14066">
    <property type="entry name" value="STKc_IRAK"/>
    <property type="match status" value="1"/>
</dbReference>
<evidence type="ECO:0000256" key="4">
    <source>
        <dbReference type="ARBA" id="ARBA00022840"/>
    </source>
</evidence>
<protein>
    <submittedName>
        <fullName evidence="7">Putative receptor-like protein kinase</fullName>
    </submittedName>
</protein>
<dbReference type="InterPro" id="IPR052059">
    <property type="entry name" value="CR_Ser/Thr_kinase"/>
</dbReference>
<dbReference type="InterPro" id="IPR011009">
    <property type="entry name" value="Kinase-like_dom_sf"/>
</dbReference>
<evidence type="ECO:0000313" key="8">
    <source>
        <dbReference type="Proteomes" id="UP000321947"/>
    </source>
</evidence>
<evidence type="ECO:0000256" key="1">
    <source>
        <dbReference type="ARBA" id="ARBA00022679"/>
    </source>
</evidence>
<reference evidence="7 8" key="1">
    <citation type="submission" date="2019-08" db="EMBL/GenBank/DDBJ databases">
        <title>Draft genome sequences of two oriental melons (Cucumis melo L. var makuwa).</title>
        <authorList>
            <person name="Kwon S.-Y."/>
        </authorList>
    </citation>
    <scope>NUCLEOTIDE SEQUENCE [LARGE SCALE GENOMIC DNA]</scope>
    <source>
        <strain evidence="8">cv. Chang Bougi</strain>
        <tissue evidence="7">Leaf</tissue>
    </source>
</reference>
<proteinExistence type="predicted"/>
<dbReference type="FunFam" id="1.10.510.10:FF:000581">
    <property type="entry name" value="Cysteine-rich receptor-like protein kinase 10"/>
    <property type="match status" value="1"/>
</dbReference>
<dbReference type="PROSITE" id="PS50011">
    <property type="entry name" value="PROTEIN_KINASE_DOM"/>
    <property type="match status" value="1"/>
</dbReference>
<organism evidence="7 8">
    <name type="scientific">Cucumis melo var. makuwa</name>
    <name type="common">Oriental melon</name>
    <dbReference type="NCBI Taxonomy" id="1194695"/>
    <lineage>
        <taxon>Eukaryota</taxon>
        <taxon>Viridiplantae</taxon>
        <taxon>Streptophyta</taxon>
        <taxon>Embryophyta</taxon>
        <taxon>Tracheophyta</taxon>
        <taxon>Spermatophyta</taxon>
        <taxon>Magnoliopsida</taxon>
        <taxon>eudicotyledons</taxon>
        <taxon>Gunneridae</taxon>
        <taxon>Pentapetalae</taxon>
        <taxon>rosids</taxon>
        <taxon>fabids</taxon>
        <taxon>Cucurbitales</taxon>
        <taxon>Cucurbitaceae</taxon>
        <taxon>Benincaseae</taxon>
        <taxon>Cucumis</taxon>
    </lineage>
</organism>
<dbReference type="Pfam" id="PF00069">
    <property type="entry name" value="Pkinase"/>
    <property type="match status" value="1"/>
</dbReference>
<dbReference type="EMBL" id="SSTD01006366">
    <property type="protein sequence ID" value="TYK20362.1"/>
    <property type="molecule type" value="Genomic_DNA"/>
</dbReference>
<evidence type="ECO:0000256" key="5">
    <source>
        <dbReference type="SAM" id="MobiDB-lite"/>
    </source>
</evidence>
<dbReference type="Proteomes" id="UP000321947">
    <property type="component" value="Unassembled WGS sequence"/>
</dbReference>
<keyword evidence="3 7" id="KW-0418">Kinase</keyword>
<dbReference type="PROSITE" id="PS00108">
    <property type="entry name" value="PROTEIN_KINASE_ST"/>
    <property type="match status" value="1"/>
</dbReference>
<evidence type="ECO:0000313" key="7">
    <source>
        <dbReference type="EMBL" id="TYK20362.1"/>
    </source>
</evidence>
<gene>
    <name evidence="7" type="ORF">E5676_scaffold228G00590</name>
</gene>
<evidence type="ECO:0000256" key="3">
    <source>
        <dbReference type="ARBA" id="ARBA00022777"/>
    </source>
</evidence>
<dbReference type="SUPFAM" id="SSF56112">
    <property type="entry name" value="Protein kinase-like (PK-like)"/>
    <property type="match status" value="1"/>
</dbReference>
<evidence type="ECO:0000256" key="2">
    <source>
        <dbReference type="ARBA" id="ARBA00022741"/>
    </source>
</evidence>
<name>A0A5D3D9W3_CUCMM</name>
<dbReference type="SMART" id="SM00220">
    <property type="entry name" value="S_TKc"/>
    <property type="match status" value="1"/>
</dbReference>
<dbReference type="GO" id="GO:0005524">
    <property type="term" value="F:ATP binding"/>
    <property type="evidence" value="ECO:0007669"/>
    <property type="project" value="UniProtKB-KW"/>
</dbReference>
<dbReference type="GO" id="GO:0004672">
    <property type="term" value="F:protein kinase activity"/>
    <property type="evidence" value="ECO:0007669"/>
    <property type="project" value="InterPro"/>
</dbReference>